<dbReference type="Pfam" id="PF00063">
    <property type="entry name" value="Myosin_head"/>
    <property type="match status" value="1"/>
</dbReference>
<dbReference type="GO" id="GO:0051015">
    <property type="term" value="F:actin filament binding"/>
    <property type="evidence" value="ECO:0007669"/>
    <property type="project" value="TreeGrafter"/>
</dbReference>
<feature type="domain" description="Myosin motor" evidence="5">
    <location>
        <begin position="1"/>
        <end position="82"/>
    </location>
</feature>
<evidence type="ECO:0000259" key="5">
    <source>
        <dbReference type="PROSITE" id="PS51456"/>
    </source>
</evidence>
<protein>
    <submittedName>
        <fullName evidence="6">Myosin head, motor domain-containing protein</fullName>
    </submittedName>
</protein>
<comment type="caution">
    <text evidence="6">The sequence shown here is derived from an EMBL/GenBank/DDBJ whole genome shotgun (WGS) entry which is preliminary data.</text>
</comment>
<keyword evidence="3 4" id="KW-0009">Actin-binding</keyword>
<dbReference type="GO" id="GO:0005886">
    <property type="term" value="C:plasma membrane"/>
    <property type="evidence" value="ECO:0007669"/>
    <property type="project" value="TreeGrafter"/>
</dbReference>
<dbReference type="Gene3D" id="1.20.120.720">
    <property type="entry name" value="Myosin VI head, motor domain, U50 subdomain"/>
    <property type="match status" value="1"/>
</dbReference>
<dbReference type="SUPFAM" id="SSF52540">
    <property type="entry name" value="P-loop containing nucleoside triphosphate hydrolases"/>
    <property type="match status" value="1"/>
</dbReference>
<dbReference type="Proteomes" id="UP000683000">
    <property type="component" value="Unassembled WGS sequence"/>
</dbReference>
<dbReference type="GO" id="GO:0051286">
    <property type="term" value="C:cell tip"/>
    <property type="evidence" value="ECO:0007669"/>
    <property type="project" value="TreeGrafter"/>
</dbReference>
<dbReference type="PROSITE" id="PS51456">
    <property type="entry name" value="MYOSIN_MOTOR"/>
    <property type="match status" value="1"/>
</dbReference>
<dbReference type="GO" id="GO:0006897">
    <property type="term" value="P:endocytosis"/>
    <property type="evidence" value="ECO:0007669"/>
    <property type="project" value="TreeGrafter"/>
</dbReference>
<dbReference type="InterPro" id="IPR001609">
    <property type="entry name" value="Myosin_head_motor_dom-like"/>
</dbReference>
<keyword evidence="7" id="KW-1185">Reference proteome</keyword>
<dbReference type="OrthoDB" id="6108017at2759"/>
<evidence type="ECO:0000256" key="4">
    <source>
        <dbReference type="PROSITE-ProRule" id="PRU00782"/>
    </source>
</evidence>
<keyword evidence="4" id="KW-0505">Motor protein</keyword>
<evidence type="ECO:0000313" key="7">
    <source>
        <dbReference type="Proteomes" id="UP000683000"/>
    </source>
</evidence>
<dbReference type="PANTHER" id="PTHR13140:SF837">
    <property type="entry name" value="MYOSIN-3-RELATED"/>
    <property type="match status" value="1"/>
</dbReference>
<evidence type="ECO:0000256" key="3">
    <source>
        <dbReference type="ARBA" id="ARBA00023203"/>
    </source>
</evidence>
<name>A0A8I2YWC6_9AGAM</name>
<comment type="similarity">
    <text evidence="4">Belongs to the TRAFAC class myosin-kinesin ATPase superfamily. Myosin family.</text>
</comment>
<dbReference type="GO" id="GO:0005524">
    <property type="term" value="F:ATP binding"/>
    <property type="evidence" value="ECO:0007669"/>
    <property type="project" value="UniProtKB-KW"/>
</dbReference>
<keyword evidence="2" id="KW-0067">ATP-binding</keyword>
<keyword evidence="4" id="KW-0518">Myosin</keyword>
<dbReference type="GO" id="GO:0030479">
    <property type="term" value="C:actin cortical patch"/>
    <property type="evidence" value="ECO:0007669"/>
    <property type="project" value="TreeGrafter"/>
</dbReference>
<reference evidence="6" key="1">
    <citation type="submission" date="2021-03" db="EMBL/GenBank/DDBJ databases">
        <title>Evolutionary innovations through gain and loss of genes in the ectomycorrhizal Boletales.</title>
        <authorList>
            <person name="Wu G."/>
            <person name="Miyauchi S."/>
            <person name="Morin E."/>
            <person name="Yang Z.-L."/>
            <person name="Xu J."/>
            <person name="Martin F.M."/>
        </authorList>
    </citation>
    <scope>NUCLEOTIDE SEQUENCE</scope>
    <source>
        <strain evidence="6">BR01</strain>
    </source>
</reference>
<sequence>MQYIGTSLTELQGPESYAYTSMSNCLEVQGINDTRDYTDMLNAMRIIGLSEQEQSEIFRMLAMILWLGNVQFQEMNPSLIRA</sequence>
<evidence type="ECO:0000256" key="1">
    <source>
        <dbReference type="ARBA" id="ARBA00022741"/>
    </source>
</evidence>
<dbReference type="PANTHER" id="PTHR13140">
    <property type="entry name" value="MYOSIN"/>
    <property type="match status" value="1"/>
</dbReference>
<gene>
    <name evidence="6" type="ORF">JVT61DRAFT_5000</name>
</gene>
<dbReference type="AlphaFoldDB" id="A0A8I2YWC6"/>
<dbReference type="InterPro" id="IPR027417">
    <property type="entry name" value="P-loop_NTPase"/>
</dbReference>
<organism evidence="6 7">
    <name type="scientific">Boletus reticuloceps</name>
    <dbReference type="NCBI Taxonomy" id="495285"/>
    <lineage>
        <taxon>Eukaryota</taxon>
        <taxon>Fungi</taxon>
        <taxon>Dikarya</taxon>
        <taxon>Basidiomycota</taxon>
        <taxon>Agaricomycotina</taxon>
        <taxon>Agaricomycetes</taxon>
        <taxon>Agaricomycetidae</taxon>
        <taxon>Boletales</taxon>
        <taxon>Boletineae</taxon>
        <taxon>Boletaceae</taxon>
        <taxon>Boletoideae</taxon>
        <taxon>Boletus</taxon>
    </lineage>
</organism>
<dbReference type="GO" id="GO:0016459">
    <property type="term" value="C:myosin complex"/>
    <property type="evidence" value="ECO:0007669"/>
    <property type="project" value="UniProtKB-KW"/>
</dbReference>
<dbReference type="EMBL" id="JAGFBS010000002">
    <property type="protein sequence ID" value="KAG6380634.1"/>
    <property type="molecule type" value="Genomic_DNA"/>
</dbReference>
<dbReference type="Gene3D" id="1.10.10.820">
    <property type="match status" value="1"/>
</dbReference>
<evidence type="ECO:0000256" key="2">
    <source>
        <dbReference type="ARBA" id="ARBA00022840"/>
    </source>
</evidence>
<keyword evidence="1" id="KW-0547">Nucleotide-binding</keyword>
<evidence type="ECO:0000313" key="6">
    <source>
        <dbReference type="EMBL" id="KAG6380634.1"/>
    </source>
</evidence>
<dbReference type="GO" id="GO:0000146">
    <property type="term" value="F:microfilament motor activity"/>
    <property type="evidence" value="ECO:0007669"/>
    <property type="project" value="TreeGrafter"/>
</dbReference>
<dbReference type="GO" id="GO:0051666">
    <property type="term" value="P:actin cortical patch localization"/>
    <property type="evidence" value="ECO:0007669"/>
    <property type="project" value="TreeGrafter"/>
</dbReference>
<accession>A0A8I2YWC6</accession>
<comment type="caution">
    <text evidence="4">Lacks conserved residue(s) required for the propagation of feature annotation.</text>
</comment>
<dbReference type="GO" id="GO:0007015">
    <property type="term" value="P:actin filament organization"/>
    <property type="evidence" value="ECO:0007669"/>
    <property type="project" value="TreeGrafter"/>
</dbReference>
<proteinExistence type="inferred from homology"/>